<evidence type="ECO:0000313" key="3">
    <source>
        <dbReference type="Proteomes" id="UP000600449"/>
    </source>
</evidence>
<dbReference type="Gene3D" id="3.40.630.30">
    <property type="match status" value="1"/>
</dbReference>
<evidence type="ECO:0000259" key="1">
    <source>
        <dbReference type="PROSITE" id="PS51186"/>
    </source>
</evidence>
<dbReference type="InterPro" id="IPR000182">
    <property type="entry name" value="GNAT_dom"/>
</dbReference>
<proteinExistence type="predicted"/>
<sequence>MWQGGDSARARRVLRTIARTARIRSRPVPTIRQARAEDLSRIAEIRLGVTENRLADPTAISDQEVFWYLGQGVFLVSEDDAGRPQGFACANPLNGYVWALFVIDPEQGKGHGTALHDAMLASLKNAGHAQAWLATGAGTKAIGFYERRGWRMTGTGLDGQAVLVRAL</sequence>
<organism evidence="2 3">
    <name type="scientific">Salinarimonas ramus</name>
    <dbReference type="NCBI Taxonomy" id="690164"/>
    <lineage>
        <taxon>Bacteria</taxon>
        <taxon>Pseudomonadati</taxon>
        <taxon>Pseudomonadota</taxon>
        <taxon>Alphaproteobacteria</taxon>
        <taxon>Hyphomicrobiales</taxon>
        <taxon>Salinarimonadaceae</taxon>
        <taxon>Salinarimonas</taxon>
    </lineage>
</organism>
<dbReference type="EMBL" id="BMMF01000003">
    <property type="protein sequence ID" value="GGK25547.1"/>
    <property type="molecule type" value="Genomic_DNA"/>
</dbReference>
<feature type="domain" description="N-acetyltransferase" evidence="1">
    <location>
        <begin position="29"/>
        <end position="167"/>
    </location>
</feature>
<gene>
    <name evidence="2" type="ORF">GCM10011322_10150</name>
</gene>
<evidence type="ECO:0000313" key="2">
    <source>
        <dbReference type="EMBL" id="GGK25547.1"/>
    </source>
</evidence>
<dbReference type="Proteomes" id="UP000600449">
    <property type="component" value="Unassembled WGS sequence"/>
</dbReference>
<dbReference type="SUPFAM" id="SSF55729">
    <property type="entry name" value="Acyl-CoA N-acyltransferases (Nat)"/>
    <property type="match status" value="1"/>
</dbReference>
<dbReference type="AlphaFoldDB" id="A0A917Q5N9"/>
<dbReference type="GO" id="GO:0016747">
    <property type="term" value="F:acyltransferase activity, transferring groups other than amino-acyl groups"/>
    <property type="evidence" value="ECO:0007669"/>
    <property type="project" value="InterPro"/>
</dbReference>
<dbReference type="CDD" id="cd04301">
    <property type="entry name" value="NAT_SF"/>
    <property type="match status" value="1"/>
</dbReference>
<name>A0A917Q5N9_9HYPH</name>
<reference evidence="2 3" key="1">
    <citation type="journal article" date="2014" name="Int. J. Syst. Evol. Microbiol.">
        <title>Complete genome sequence of Corynebacterium casei LMG S-19264T (=DSM 44701T), isolated from a smear-ripened cheese.</title>
        <authorList>
            <consortium name="US DOE Joint Genome Institute (JGI-PGF)"/>
            <person name="Walter F."/>
            <person name="Albersmeier A."/>
            <person name="Kalinowski J."/>
            <person name="Ruckert C."/>
        </authorList>
    </citation>
    <scope>NUCLEOTIDE SEQUENCE [LARGE SCALE GENOMIC DNA]</scope>
    <source>
        <strain evidence="2 3">CGMCC 1.9161</strain>
    </source>
</reference>
<keyword evidence="3" id="KW-1185">Reference proteome</keyword>
<dbReference type="InterPro" id="IPR016181">
    <property type="entry name" value="Acyl_CoA_acyltransferase"/>
</dbReference>
<dbReference type="Pfam" id="PF00583">
    <property type="entry name" value="Acetyltransf_1"/>
    <property type="match status" value="1"/>
</dbReference>
<dbReference type="PROSITE" id="PS51186">
    <property type="entry name" value="GNAT"/>
    <property type="match status" value="1"/>
</dbReference>
<accession>A0A917Q5N9</accession>
<protein>
    <recommendedName>
        <fullName evidence="1">N-acetyltransferase domain-containing protein</fullName>
    </recommendedName>
</protein>
<comment type="caution">
    <text evidence="2">The sequence shown here is derived from an EMBL/GenBank/DDBJ whole genome shotgun (WGS) entry which is preliminary data.</text>
</comment>